<evidence type="ECO:0000256" key="2">
    <source>
        <dbReference type="ARBA" id="ARBA00022553"/>
    </source>
</evidence>
<evidence type="ECO:0000256" key="5">
    <source>
        <dbReference type="ARBA" id="ARBA00022729"/>
    </source>
</evidence>
<comment type="subcellular location">
    <subcellularLocation>
        <location evidence="1">Membrane</location>
        <topology evidence="1">Single-pass membrane protein</topology>
    </subcellularLocation>
</comment>
<evidence type="ECO:0000256" key="9">
    <source>
        <dbReference type="ARBA" id="ARBA00022989"/>
    </source>
</evidence>
<dbReference type="Pfam" id="PF13855">
    <property type="entry name" value="LRR_8"/>
    <property type="match status" value="1"/>
</dbReference>
<keyword evidence="6" id="KW-0677">Repeat</keyword>
<dbReference type="FunFam" id="3.80.10.10:FF:000095">
    <property type="entry name" value="LRR receptor-like serine/threonine-protein kinase GSO1"/>
    <property type="match status" value="1"/>
</dbReference>
<dbReference type="AlphaFoldDB" id="A0A8T0GKY2"/>
<dbReference type="SMART" id="SM00369">
    <property type="entry name" value="LRR_TYP"/>
    <property type="match status" value="5"/>
</dbReference>
<evidence type="ECO:0000256" key="11">
    <source>
        <dbReference type="ARBA" id="ARBA00023170"/>
    </source>
</evidence>
<feature type="transmembrane region" description="Helical" evidence="13">
    <location>
        <begin position="528"/>
        <end position="551"/>
    </location>
</feature>
<evidence type="ECO:0000256" key="12">
    <source>
        <dbReference type="SAM" id="MobiDB-lite"/>
    </source>
</evidence>
<dbReference type="PROSITE" id="PS51450">
    <property type="entry name" value="LRR"/>
    <property type="match status" value="1"/>
</dbReference>
<evidence type="ECO:0000256" key="6">
    <source>
        <dbReference type="ARBA" id="ARBA00022737"/>
    </source>
</evidence>
<dbReference type="SUPFAM" id="SSF56112">
    <property type="entry name" value="Protein kinase-like (PK-like)"/>
    <property type="match status" value="1"/>
</dbReference>
<feature type="region of interest" description="Disordered" evidence="12">
    <location>
        <begin position="578"/>
        <end position="639"/>
    </location>
</feature>
<keyword evidence="11" id="KW-0675">Receptor</keyword>
<keyword evidence="5 14" id="KW-0732">Signal</keyword>
<dbReference type="GO" id="GO:0005524">
    <property type="term" value="F:ATP binding"/>
    <property type="evidence" value="ECO:0007669"/>
    <property type="project" value="UniProtKB-KW"/>
</dbReference>
<dbReference type="InterPro" id="IPR001611">
    <property type="entry name" value="Leu-rich_rpt"/>
</dbReference>
<keyword evidence="10 13" id="KW-0472">Membrane</keyword>
<dbReference type="InterPro" id="IPR001245">
    <property type="entry name" value="Ser-Thr/Tyr_kinase_cat_dom"/>
</dbReference>
<evidence type="ECO:0000259" key="15">
    <source>
        <dbReference type="PROSITE" id="PS50011"/>
    </source>
</evidence>
<keyword evidence="2" id="KW-0597">Phosphoprotein</keyword>
<evidence type="ECO:0000313" key="16">
    <source>
        <dbReference type="EMBL" id="KAG0558849.1"/>
    </source>
</evidence>
<accession>A0A8T0GKY2</accession>
<feature type="chain" id="PRO_5035853298" description="Protein kinase domain-containing protein" evidence="14">
    <location>
        <begin position="34"/>
        <end position="963"/>
    </location>
</feature>
<evidence type="ECO:0000313" key="17">
    <source>
        <dbReference type="Proteomes" id="UP000822688"/>
    </source>
</evidence>
<dbReference type="FunFam" id="3.30.200.20:FF:000486">
    <property type="entry name" value="Leucine-rich repeat receptor-like protein kinase"/>
    <property type="match status" value="1"/>
</dbReference>
<dbReference type="PROSITE" id="PS50011">
    <property type="entry name" value="PROTEIN_KINASE_DOM"/>
    <property type="match status" value="1"/>
</dbReference>
<keyword evidence="7" id="KW-0547">Nucleotide-binding</keyword>
<dbReference type="PANTHER" id="PTHR48003">
    <property type="entry name" value="OS07G0626500 PROTEIN"/>
    <property type="match status" value="1"/>
</dbReference>
<organism evidence="16 17">
    <name type="scientific">Ceratodon purpureus</name>
    <name type="common">Fire moss</name>
    <name type="synonym">Dicranum purpureum</name>
    <dbReference type="NCBI Taxonomy" id="3225"/>
    <lineage>
        <taxon>Eukaryota</taxon>
        <taxon>Viridiplantae</taxon>
        <taxon>Streptophyta</taxon>
        <taxon>Embryophyta</taxon>
        <taxon>Bryophyta</taxon>
        <taxon>Bryophytina</taxon>
        <taxon>Bryopsida</taxon>
        <taxon>Dicranidae</taxon>
        <taxon>Pseudoditrichales</taxon>
        <taxon>Ditrichaceae</taxon>
        <taxon>Ceratodon</taxon>
    </lineage>
</organism>
<dbReference type="EMBL" id="CM026431">
    <property type="protein sequence ID" value="KAG0558849.1"/>
    <property type="molecule type" value="Genomic_DNA"/>
</dbReference>
<feature type="domain" description="Protein kinase" evidence="15">
    <location>
        <begin position="675"/>
        <end position="960"/>
    </location>
</feature>
<evidence type="ECO:0000256" key="14">
    <source>
        <dbReference type="SAM" id="SignalP"/>
    </source>
</evidence>
<dbReference type="Proteomes" id="UP000822688">
    <property type="component" value="Chromosome 10"/>
</dbReference>
<dbReference type="PANTHER" id="PTHR48003:SF5">
    <property type="entry name" value="OS07G0626500 PROTEIN"/>
    <property type="match status" value="1"/>
</dbReference>
<dbReference type="InterPro" id="IPR000719">
    <property type="entry name" value="Prot_kinase_dom"/>
</dbReference>
<sequence length="963" mass="103088">MRDQASGIGSMPTMRCIFHLLVWLCALMPSAWAIAPEVQTLLDFMHGLTKADMLSSSWNITNVDPFGCPRQWYGVRTESTGAGCQVVELQLPSSGLVGTIAPNIAGLKSLVNLSLAQNDLTGDISAILKLPQLVRLFLNGNTLLGSVRFESYSRLMVVDLSDNKFSGPILPPFPDTLTHVDFSGNAFTGAIPQELGQATGLKTLDLSRNQLAGPIPAMPLLVSLSILRLSDNMLTGQIPSELLNEQTPQLQEVDLSRNQLTGTLGPVTTKVMSVLRLASNQLTGSLPPKIQSCRVVDLSNNHFSGGIALSKWSPNLRTLDLSHNNLSGIIDNSSLMQLFVLTTLNLSSNQLSGPIPSKLLASPSITELVLAHNLFQGSIPAPDPSTATSYPLRVLDLSDNHLSGVIPDTLGSYSELLVLSLSSNLLGGMIPGTLSKMSLLEDLDLSKNSLSGSIPANLSPQLKHLNVSGNNLSGSVPPNLASFPTSSFYPGNPNLLTPYIPSSSAPGSGVQVGPLDGNHYRVNTAMKIGLIVGITVGAALVGVVFMIIYYCRSLKPPGDSTATKVVQRDTKSTADIGVVVEQPDGPPPVSRGAVKGALAPPKARSDIKRDALDLQKSGESPMRTRWRTGGTLSEEDGSASVEHPMVLKVKSPDRLAGDLFFLDATLLFTAEELSRAPAEVLGRSNHGTSYKATLDNGHVLTVKWLREGLARNKKEFTREAKRFGGIKHPNVISLRGYYWGPREHEKLLLSDFISTGSLAHHLYGCAEKSGRRQSPLTWEQRLQVAVGVASGLSYLHNKHGVAHGNLKANNVLLQGPQLTARVSDYSLHRLMTVAGTANQILNAGSLGYRSPELAATRKPKPSLVADVYALGVILLELLTGKGAGDIMSANSGAVDLLDWVRLVVKESRPVDCFDTALVGLRRDQECPKSMHELLSIALSCMTPQATRPTVKCIYDQLVALAVA</sequence>
<dbReference type="InterPro" id="IPR003591">
    <property type="entry name" value="Leu-rich_rpt_typical-subtyp"/>
</dbReference>
<keyword evidence="4 13" id="KW-0812">Transmembrane</keyword>
<evidence type="ECO:0000256" key="3">
    <source>
        <dbReference type="ARBA" id="ARBA00022614"/>
    </source>
</evidence>
<proteinExistence type="predicted"/>
<evidence type="ECO:0000256" key="4">
    <source>
        <dbReference type="ARBA" id="ARBA00022692"/>
    </source>
</evidence>
<evidence type="ECO:0000256" key="7">
    <source>
        <dbReference type="ARBA" id="ARBA00022741"/>
    </source>
</evidence>
<evidence type="ECO:0000256" key="10">
    <source>
        <dbReference type="ARBA" id="ARBA00023136"/>
    </source>
</evidence>
<protein>
    <recommendedName>
        <fullName evidence="15">Protein kinase domain-containing protein</fullName>
    </recommendedName>
</protein>
<evidence type="ECO:0000256" key="1">
    <source>
        <dbReference type="ARBA" id="ARBA00004167"/>
    </source>
</evidence>
<dbReference type="Gene3D" id="3.30.200.20">
    <property type="entry name" value="Phosphorylase Kinase, domain 1"/>
    <property type="match status" value="1"/>
</dbReference>
<dbReference type="Gene3D" id="1.10.510.10">
    <property type="entry name" value="Transferase(Phosphotransferase) domain 1"/>
    <property type="match status" value="1"/>
</dbReference>
<dbReference type="InterPro" id="IPR053059">
    <property type="entry name" value="Inactive_SerThr-Kinase_ABA"/>
</dbReference>
<keyword evidence="8" id="KW-0067">ATP-binding</keyword>
<reference evidence="16" key="1">
    <citation type="submission" date="2020-06" db="EMBL/GenBank/DDBJ databases">
        <title>WGS assembly of Ceratodon purpureus strain R40.</title>
        <authorList>
            <person name="Carey S.B."/>
            <person name="Jenkins J."/>
            <person name="Shu S."/>
            <person name="Lovell J.T."/>
            <person name="Sreedasyam A."/>
            <person name="Maumus F."/>
            <person name="Tiley G.P."/>
            <person name="Fernandez-Pozo N."/>
            <person name="Barry K."/>
            <person name="Chen C."/>
            <person name="Wang M."/>
            <person name="Lipzen A."/>
            <person name="Daum C."/>
            <person name="Saski C.A."/>
            <person name="Payton A.C."/>
            <person name="Mcbreen J.C."/>
            <person name="Conrad R.E."/>
            <person name="Kollar L.M."/>
            <person name="Olsson S."/>
            <person name="Huttunen S."/>
            <person name="Landis J.B."/>
            <person name="Wickett N.J."/>
            <person name="Johnson M.G."/>
            <person name="Rensing S.A."/>
            <person name="Grimwood J."/>
            <person name="Schmutz J."/>
            <person name="Mcdaniel S.F."/>
        </authorList>
    </citation>
    <scope>NUCLEOTIDE SEQUENCE</scope>
    <source>
        <strain evidence="16">R40</strain>
    </source>
</reference>
<dbReference type="InterPro" id="IPR032675">
    <property type="entry name" value="LRR_dom_sf"/>
</dbReference>
<name>A0A8T0GKY2_CERPU</name>
<keyword evidence="17" id="KW-1185">Reference proteome</keyword>
<keyword evidence="3" id="KW-0433">Leucine-rich repeat</keyword>
<comment type="caution">
    <text evidence="16">The sequence shown here is derived from an EMBL/GenBank/DDBJ whole genome shotgun (WGS) entry which is preliminary data.</text>
</comment>
<keyword evidence="9 13" id="KW-1133">Transmembrane helix</keyword>
<evidence type="ECO:0000256" key="8">
    <source>
        <dbReference type="ARBA" id="ARBA00022840"/>
    </source>
</evidence>
<dbReference type="PRINTS" id="PR00019">
    <property type="entry name" value="LEURICHRPT"/>
</dbReference>
<dbReference type="SUPFAM" id="SSF52058">
    <property type="entry name" value="L domain-like"/>
    <property type="match status" value="1"/>
</dbReference>
<feature type="signal peptide" evidence="14">
    <location>
        <begin position="1"/>
        <end position="33"/>
    </location>
</feature>
<evidence type="ECO:0000256" key="13">
    <source>
        <dbReference type="SAM" id="Phobius"/>
    </source>
</evidence>
<dbReference type="InterPro" id="IPR011009">
    <property type="entry name" value="Kinase-like_dom_sf"/>
</dbReference>
<dbReference type="Gene3D" id="3.80.10.10">
    <property type="entry name" value="Ribonuclease Inhibitor"/>
    <property type="match status" value="3"/>
</dbReference>
<feature type="compositionally biased region" description="Basic and acidic residues" evidence="12">
    <location>
        <begin position="603"/>
        <end position="613"/>
    </location>
</feature>
<dbReference type="GO" id="GO:0016020">
    <property type="term" value="C:membrane"/>
    <property type="evidence" value="ECO:0007669"/>
    <property type="project" value="UniProtKB-SubCell"/>
</dbReference>
<dbReference type="Pfam" id="PF07714">
    <property type="entry name" value="PK_Tyr_Ser-Thr"/>
    <property type="match status" value="1"/>
</dbReference>
<dbReference type="GO" id="GO:0004672">
    <property type="term" value="F:protein kinase activity"/>
    <property type="evidence" value="ECO:0007669"/>
    <property type="project" value="InterPro"/>
</dbReference>
<dbReference type="Pfam" id="PF00560">
    <property type="entry name" value="LRR_1"/>
    <property type="match status" value="5"/>
</dbReference>
<gene>
    <name evidence="16" type="ORF">KC19_10G058600</name>
</gene>